<dbReference type="SUPFAM" id="SSF55874">
    <property type="entry name" value="ATPase domain of HSP90 chaperone/DNA topoisomerase II/histidine kinase"/>
    <property type="match status" value="1"/>
</dbReference>
<dbReference type="CDD" id="cd17546">
    <property type="entry name" value="REC_hyHK_CKI1_RcsC-like"/>
    <property type="match status" value="1"/>
</dbReference>
<dbReference type="RefSeq" id="WP_058775046.1">
    <property type="nucleotide sequence ID" value="NZ_LDSD01000007.1"/>
</dbReference>
<dbReference type="EMBL" id="LDSE01000001">
    <property type="protein sequence ID" value="KTS69757.1"/>
    <property type="molecule type" value="Genomic_DNA"/>
</dbReference>
<dbReference type="Pfam" id="PF00512">
    <property type="entry name" value="HisKA"/>
    <property type="match status" value="1"/>
</dbReference>
<dbReference type="Gene3D" id="3.40.50.2300">
    <property type="match status" value="1"/>
</dbReference>
<evidence type="ECO:0000256" key="8">
    <source>
        <dbReference type="ARBA" id="ARBA00022692"/>
    </source>
</evidence>
<dbReference type="InterPro" id="IPR008207">
    <property type="entry name" value="Sig_transdc_His_kin_Hpt_dom"/>
</dbReference>
<dbReference type="InterPro" id="IPR001789">
    <property type="entry name" value="Sig_transdc_resp-reg_receiver"/>
</dbReference>
<keyword evidence="11 16" id="KW-1133">Transmembrane helix</keyword>
<dbReference type="CDD" id="cd00130">
    <property type="entry name" value="PAS"/>
    <property type="match status" value="1"/>
</dbReference>
<dbReference type="InterPro" id="IPR004358">
    <property type="entry name" value="Sig_transdc_His_kin-like_C"/>
</dbReference>
<dbReference type="AlphaFoldDB" id="A0A8E1S2I4"/>
<evidence type="ECO:0000259" key="20">
    <source>
        <dbReference type="PROSITE" id="PS50894"/>
    </source>
</evidence>
<evidence type="ECO:0000256" key="6">
    <source>
        <dbReference type="ARBA" id="ARBA00022553"/>
    </source>
</evidence>
<evidence type="ECO:0000256" key="15">
    <source>
        <dbReference type="PROSITE-ProRule" id="PRU00169"/>
    </source>
</evidence>
<keyword evidence="5" id="KW-0997">Cell inner membrane</keyword>
<dbReference type="PANTHER" id="PTHR43047:SF72">
    <property type="entry name" value="OSMOSENSING HISTIDINE PROTEIN KINASE SLN1"/>
    <property type="match status" value="1"/>
</dbReference>
<dbReference type="Pfam" id="PF00989">
    <property type="entry name" value="PAS"/>
    <property type="match status" value="1"/>
</dbReference>
<dbReference type="Gene3D" id="3.30.450.20">
    <property type="entry name" value="PAS domain"/>
    <property type="match status" value="1"/>
</dbReference>
<dbReference type="Pfam" id="PF02518">
    <property type="entry name" value="HATPase_c"/>
    <property type="match status" value="1"/>
</dbReference>
<keyword evidence="4" id="KW-1003">Cell membrane</keyword>
<name>A0A8E1S2I4_9GAMM</name>
<evidence type="ECO:0000256" key="12">
    <source>
        <dbReference type="ARBA" id="ARBA00023012"/>
    </source>
</evidence>
<dbReference type="GO" id="GO:0000155">
    <property type="term" value="F:phosphorelay sensor kinase activity"/>
    <property type="evidence" value="ECO:0007669"/>
    <property type="project" value="InterPro"/>
</dbReference>
<keyword evidence="9" id="KW-0418">Kinase</keyword>
<evidence type="ECO:0000313" key="21">
    <source>
        <dbReference type="EMBL" id="KTS69757.1"/>
    </source>
</evidence>
<dbReference type="GO" id="GO:0005886">
    <property type="term" value="C:plasma membrane"/>
    <property type="evidence" value="ECO:0007669"/>
    <property type="project" value="UniProtKB-SubCell"/>
</dbReference>
<evidence type="ECO:0000256" key="17">
    <source>
        <dbReference type="SAM" id="SignalP"/>
    </source>
</evidence>
<keyword evidence="6 15" id="KW-0597">Phosphoprotein</keyword>
<dbReference type="InterPro" id="IPR013767">
    <property type="entry name" value="PAS_fold"/>
</dbReference>
<dbReference type="CDD" id="cd16922">
    <property type="entry name" value="HATPase_EvgS-ArcB-TorS-like"/>
    <property type="match status" value="1"/>
</dbReference>
<evidence type="ECO:0000256" key="10">
    <source>
        <dbReference type="ARBA" id="ARBA00022840"/>
    </source>
</evidence>
<organism evidence="21 22">
    <name type="scientific">Pantoea dispersa</name>
    <dbReference type="NCBI Taxonomy" id="59814"/>
    <lineage>
        <taxon>Bacteria</taxon>
        <taxon>Pseudomonadati</taxon>
        <taxon>Pseudomonadota</taxon>
        <taxon>Gammaproteobacteria</taxon>
        <taxon>Enterobacterales</taxon>
        <taxon>Erwiniaceae</taxon>
        <taxon>Pantoea</taxon>
    </lineage>
</organism>
<evidence type="ECO:0000256" key="14">
    <source>
        <dbReference type="PROSITE-ProRule" id="PRU00110"/>
    </source>
</evidence>
<evidence type="ECO:0000256" key="1">
    <source>
        <dbReference type="ARBA" id="ARBA00000085"/>
    </source>
</evidence>
<feature type="domain" description="HPt" evidence="20">
    <location>
        <begin position="1065"/>
        <end position="1166"/>
    </location>
</feature>
<feature type="transmembrane region" description="Helical" evidence="16">
    <location>
        <begin position="507"/>
        <end position="529"/>
    </location>
</feature>
<dbReference type="Gene3D" id="1.10.287.130">
    <property type="match status" value="1"/>
</dbReference>
<dbReference type="Pfam" id="PF00497">
    <property type="entry name" value="SBP_bac_3"/>
    <property type="match status" value="1"/>
</dbReference>
<gene>
    <name evidence="21" type="ORF">SA3R_00595</name>
</gene>
<keyword evidence="8 16" id="KW-0812">Transmembrane</keyword>
<evidence type="ECO:0000256" key="16">
    <source>
        <dbReference type="SAM" id="Phobius"/>
    </source>
</evidence>
<dbReference type="GO" id="GO:0009927">
    <property type="term" value="F:histidine phosphotransfer kinase activity"/>
    <property type="evidence" value="ECO:0007669"/>
    <property type="project" value="TreeGrafter"/>
</dbReference>
<accession>A0A8E1S2I4</accession>
<dbReference type="SMART" id="SM00388">
    <property type="entry name" value="HisKA"/>
    <property type="match status" value="1"/>
</dbReference>
<dbReference type="EC" id="2.7.13.3" evidence="3"/>
<feature type="modified residue" description="4-aspartylphosphate" evidence="15">
    <location>
        <position position="973"/>
    </location>
</feature>
<dbReference type="SMART" id="SM00448">
    <property type="entry name" value="REC"/>
    <property type="match status" value="1"/>
</dbReference>
<dbReference type="Pfam" id="PF01627">
    <property type="entry name" value="Hpt"/>
    <property type="match status" value="1"/>
</dbReference>
<dbReference type="SUPFAM" id="SSF55785">
    <property type="entry name" value="PYP-like sensor domain (PAS domain)"/>
    <property type="match status" value="1"/>
</dbReference>
<evidence type="ECO:0000256" key="9">
    <source>
        <dbReference type="ARBA" id="ARBA00022777"/>
    </source>
</evidence>
<dbReference type="SMART" id="SM00062">
    <property type="entry name" value="PBPb"/>
    <property type="match status" value="1"/>
</dbReference>
<dbReference type="InterPro" id="IPR036641">
    <property type="entry name" value="HPT_dom_sf"/>
</dbReference>
<dbReference type="PROSITE" id="PS50894">
    <property type="entry name" value="HPT"/>
    <property type="match status" value="1"/>
</dbReference>
<dbReference type="SUPFAM" id="SSF53850">
    <property type="entry name" value="Periplasmic binding protein-like II"/>
    <property type="match status" value="2"/>
</dbReference>
<dbReference type="InterPro" id="IPR011006">
    <property type="entry name" value="CheY-like_superfamily"/>
</dbReference>
<keyword evidence="10" id="KW-0067">ATP-binding</keyword>
<dbReference type="SUPFAM" id="SSF52172">
    <property type="entry name" value="CheY-like"/>
    <property type="match status" value="1"/>
</dbReference>
<dbReference type="SUPFAM" id="SSF47226">
    <property type="entry name" value="Histidine-containing phosphotransfer domain, HPT domain"/>
    <property type="match status" value="1"/>
</dbReference>
<dbReference type="Gene3D" id="3.40.190.10">
    <property type="entry name" value="Periplasmic binding protein-like II"/>
    <property type="match status" value="3"/>
</dbReference>
<dbReference type="Gene3D" id="3.30.565.10">
    <property type="entry name" value="Histidine kinase-like ATPase, C-terminal domain"/>
    <property type="match status" value="1"/>
</dbReference>
<evidence type="ECO:0000259" key="18">
    <source>
        <dbReference type="PROSITE" id="PS50109"/>
    </source>
</evidence>
<proteinExistence type="predicted"/>
<dbReference type="InterPro" id="IPR000014">
    <property type="entry name" value="PAS"/>
</dbReference>
<dbReference type="PANTHER" id="PTHR43047">
    <property type="entry name" value="TWO-COMPONENT HISTIDINE PROTEIN KINASE"/>
    <property type="match status" value="1"/>
</dbReference>
<comment type="caution">
    <text evidence="21">The sequence shown here is derived from an EMBL/GenBank/DDBJ whole genome shotgun (WGS) entry which is preliminary data.</text>
</comment>
<feature type="modified residue" description="Phosphohistidine" evidence="14">
    <location>
        <position position="1104"/>
    </location>
</feature>
<comment type="subcellular location">
    <subcellularLocation>
        <location evidence="2">Cell inner membrane</location>
        <topology evidence="2">Multi-pass membrane protein</topology>
    </subcellularLocation>
</comment>
<evidence type="ECO:0000256" key="11">
    <source>
        <dbReference type="ARBA" id="ARBA00022989"/>
    </source>
</evidence>
<keyword evidence="17" id="KW-0732">Signal</keyword>
<dbReference type="InterPro" id="IPR005467">
    <property type="entry name" value="His_kinase_dom"/>
</dbReference>
<dbReference type="SUPFAM" id="SSF47384">
    <property type="entry name" value="Homodimeric domain of signal transducing histidine kinase"/>
    <property type="match status" value="1"/>
</dbReference>
<dbReference type="InterPro" id="IPR035965">
    <property type="entry name" value="PAS-like_dom_sf"/>
</dbReference>
<dbReference type="InterPro" id="IPR003594">
    <property type="entry name" value="HATPase_dom"/>
</dbReference>
<dbReference type="Gene3D" id="1.20.120.160">
    <property type="entry name" value="HPT domain"/>
    <property type="match status" value="1"/>
</dbReference>
<keyword evidence="12" id="KW-0902">Two-component regulatory system</keyword>
<dbReference type="InterPro" id="IPR036097">
    <property type="entry name" value="HisK_dim/P_sf"/>
</dbReference>
<protein>
    <recommendedName>
        <fullName evidence="3">histidine kinase</fullName>
        <ecNumber evidence="3">2.7.13.3</ecNumber>
    </recommendedName>
</protein>
<evidence type="ECO:0000313" key="22">
    <source>
        <dbReference type="Proteomes" id="UP000071979"/>
    </source>
</evidence>
<dbReference type="Proteomes" id="UP000071979">
    <property type="component" value="Unassembled WGS sequence"/>
</dbReference>
<feature type="chain" id="PRO_5034624956" description="histidine kinase" evidence="17">
    <location>
        <begin position="22"/>
        <end position="1168"/>
    </location>
</feature>
<dbReference type="CDD" id="cd00082">
    <property type="entry name" value="HisKA"/>
    <property type="match status" value="1"/>
</dbReference>
<dbReference type="PROSITE" id="PS50109">
    <property type="entry name" value="HIS_KIN"/>
    <property type="match status" value="1"/>
</dbReference>
<dbReference type="PRINTS" id="PR00344">
    <property type="entry name" value="BCTRLSENSOR"/>
</dbReference>
<feature type="signal peptide" evidence="17">
    <location>
        <begin position="1"/>
        <end position="21"/>
    </location>
</feature>
<dbReference type="InterPro" id="IPR036890">
    <property type="entry name" value="HATPase_C_sf"/>
</dbReference>
<feature type="domain" description="Response regulatory" evidence="19">
    <location>
        <begin position="924"/>
        <end position="1038"/>
    </location>
</feature>
<feature type="domain" description="Histidine kinase" evidence="18">
    <location>
        <begin position="686"/>
        <end position="900"/>
    </location>
</feature>
<dbReference type="PROSITE" id="PS50110">
    <property type="entry name" value="RESPONSE_REGULATORY"/>
    <property type="match status" value="1"/>
</dbReference>
<evidence type="ECO:0000256" key="13">
    <source>
        <dbReference type="ARBA" id="ARBA00023136"/>
    </source>
</evidence>
<dbReference type="SMART" id="SM00387">
    <property type="entry name" value="HATPase_c"/>
    <property type="match status" value="1"/>
</dbReference>
<evidence type="ECO:0000256" key="3">
    <source>
        <dbReference type="ARBA" id="ARBA00012438"/>
    </source>
</evidence>
<dbReference type="Pfam" id="PF00072">
    <property type="entry name" value="Response_reg"/>
    <property type="match status" value="1"/>
</dbReference>
<dbReference type="InterPro" id="IPR003661">
    <property type="entry name" value="HisK_dim/P_dom"/>
</dbReference>
<evidence type="ECO:0000259" key="19">
    <source>
        <dbReference type="PROSITE" id="PS50110"/>
    </source>
</evidence>
<evidence type="ECO:0000256" key="5">
    <source>
        <dbReference type="ARBA" id="ARBA00022519"/>
    </source>
</evidence>
<evidence type="ECO:0000256" key="4">
    <source>
        <dbReference type="ARBA" id="ARBA00022475"/>
    </source>
</evidence>
<evidence type="ECO:0000256" key="7">
    <source>
        <dbReference type="ARBA" id="ARBA00022679"/>
    </source>
</evidence>
<reference evidence="21 22" key="1">
    <citation type="journal article" date="2016" name="Front. Microbiol.">
        <title>Genomic Resource of Rice Seed Associated Bacteria.</title>
        <authorList>
            <person name="Midha S."/>
            <person name="Bansal K."/>
            <person name="Sharma S."/>
            <person name="Kumar N."/>
            <person name="Patil P.P."/>
            <person name="Chaudhry V."/>
            <person name="Patil P.B."/>
        </authorList>
    </citation>
    <scope>NUCLEOTIDE SEQUENCE [LARGE SCALE GENOMIC DNA]</scope>
    <source>
        <strain evidence="21 22">SA3</strain>
    </source>
</reference>
<dbReference type="FunFam" id="3.30.565.10:FF:000010">
    <property type="entry name" value="Sensor histidine kinase RcsC"/>
    <property type="match status" value="1"/>
</dbReference>
<dbReference type="GO" id="GO:0006355">
    <property type="term" value="P:regulation of DNA-templated transcription"/>
    <property type="evidence" value="ECO:0007669"/>
    <property type="project" value="InterPro"/>
</dbReference>
<evidence type="ECO:0000256" key="2">
    <source>
        <dbReference type="ARBA" id="ARBA00004429"/>
    </source>
</evidence>
<keyword evidence="7" id="KW-0808">Transferase</keyword>
<sequence length="1168" mass="129341">MRLFFLCALCCALLLVAPLRAAVQQLNYQPNDLPTMPAPMLNDADWHWLGQKRDSVIGIYGPDRPPMLRTNPEGRVFGYIPDAAYAALHSLGISFRVKHYDTAPEAFAALAREELDMIFVPAGEAVPAHVNDTISVTALKASPVRVVRSSSNPLAGQKFLPGPAITSPYSQLPQVAMGTLPYADVPAVEAYYLIERNYLNTLTIDHILPDLSSPYRFVVNSKEHVLARAMRIAFDALQRHAAGEIIAARWDIANITRFVTTPLVLTPTEQAWLQTHNQINMAVTDLVAPFFIKNAQGEITGIVPELLNLIEMRTGLSFNFVEISDSRDLTARMKRGDVTIAAPLIWSQQRSRDFLMTTPFMFTPEVLVTNTAAQDAPPKRAALVREQDASHWFLKKYPDVSVDYVGNPSLAMQWVADGQTDATINTLVGARYLSEGLYPGKLRLTELKPAQEAAIAFGVSRSEPELQDIMNKALAAIPAGMMTDVLTHWQATPAAHFDTWKLYRKEFYVGALGAATIIAVTFVWAVLLMRQVKRTRRTKALLRQEIQLRDRLINGPPRPFYVASLDGMIVHTNPAFTQFFTPEEQTHLGYSLYDCRHPLYHVWQQIDKNIQPGDIPEEAEFVIDDGRQKRHIRHWMTSYTGDEVGSGGLICGWQDVTDYLQLLEDLSLAREATELASQSKSDFLATMSHEIRTPLSAVIGLLELQTQEGRADTELIRVAHEAAVSLMDIVGDILDMAKIESGRMTLQPQWVSLHALVRPVICAFDGLARQKSINLNLMLPVGDDDLFCDASRVRQVLSNLVGNAVKFTDQGEVKVTVGLTPQESHTELRIQVADTGRGIDKAAQNALFRPFEQAGLSDNAGTGLGLFICQEITRLMGGSIVLESEPGVGTVLNVAVPVSVRDIATPLPSPVAEPLPATPQVALNVLIIDDHPANRLLISRQLTLLGHSFREANNGEEGLAQWRQQKPDVIITDCNMPVMNGLDMTRNIRREDKHTYIIGITANAQQSERQRCLEAGMNECVFRPVKLAQLTTILSQIHSASALSVGDDFSDWVDIAEIEKYMPNSPGAIADFLDIVINEARTDLTQAIDVVQSGDLATAASLFHRITGSLRVTGIRQLTEQCEMLEELAEMQEDREIILLHLREALTLVDRMEASFRNQTTPAQAGAH</sequence>
<keyword evidence="10" id="KW-0547">Nucleotide-binding</keyword>
<keyword evidence="13 16" id="KW-0472">Membrane</keyword>
<dbReference type="InterPro" id="IPR001638">
    <property type="entry name" value="Solute-binding_3/MltF_N"/>
</dbReference>
<comment type="catalytic activity">
    <reaction evidence="1">
        <text>ATP + protein L-histidine = ADP + protein N-phospho-L-histidine.</text>
        <dbReference type="EC" id="2.7.13.3"/>
    </reaction>
</comment>